<gene>
    <name evidence="2" type="ORF">BLNAU_12432</name>
</gene>
<evidence type="ECO:0000256" key="1">
    <source>
        <dbReference type="SAM" id="MobiDB-lite"/>
    </source>
</evidence>
<organism evidence="2 3">
    <name type="scientific">Blattamonas nauphoetae</name>
    <dbReference type="NCBI Taxonomy" id="2049346"/>
    <lineage>
        <taxon>Eukaryota</taxon>
        <taxon>Metamonada</taxon>
        <taxon>Preaxostyla</taxon>
        <taxon>Oxymonadida</taxon>
        <taxon>Blattamonas</taxon>
    </lineage>
</organism>
<evidence type="ECO:0000313" key="3">
    <source>
        <dbReference type="Proteomes" id="UP001281761"/>
    </source>
</evidence>
<reference evidence="2 3" key="1">
    <citation type="journal article" date="2022" name="bioRxiv">
        <title>Genomics of Preaxostyla Flagellates Illuminates Evolutionary Transitions and the Path Towards Mitochondrial Loss.</title>
        <authorList>
            <person name="Novak L.V.F."/>
            <person name="Treitli S.C."/>
            <person name="Pyrih J."/>
            <person name="Halakuc P."/>
            <person name="Pipaliya S.V."/>
            <person name="Vacek V."/>
            <person name="Brzon O."/>
            <person name="Soukal P."/>
            <person name="Eme L."/>
            <person name="Dacks J.B."/>
            <person name="Karnkowska A."/>
            <person name="Elias M."/>
            <person name="Hampl V."/>
        </authorList>
    </citation>
    <scope>NUCLEOTIDE SEQUENCE [LARGE SCALE GENOMIC DNA]</scope>
    <source>
        <strain evidence="2">NAU3</strain>
        <tissue evidence="2">Gut</tissue>
    </source>
</reference>
<dbReference type="EMBL" id="JARBJD010000101">
    <property type="protein sequence ID" value="KAK2952604.1"/>
    <property type="molecule type" value="Genomic_DNA"/>
</dbReference>
<name>A0ABQ9XM69_9EUKA</name>
<sequence>MHHKKTPVRLTKDVTAEEGCLQTNDLTIVFWRHSGSACEQVTVLLRGWTQQEDCCPPFLSNRLTVHSTRMSSDEGTNTEGNWRPSQRGSDERLSVAEVEVWMRTRTTTACPAWAGRAVSQSTARATYDVVERPTKENGNDVGSSEVEIQVLLLVAL</sequence>
<dbReference type="Proteomes" id="UP001281761">
    <property type="component" value="Unassembled WGS sequence"/>
</dbReference>
<evidence type="ECO:0000313" key="2">
    <source>
        <dbReference type="EMBL" id="KAK2952604.1"/>
    </source>
</evidence>
<keyword evidence="3" id="KW-1185">Reference proteome</keyword>
<protein>
    <submittedName>
        <fullName evidence="2">Uncharacterized protein</fullName>
    </submittedName>
</protein>
<proteinExistence type="predicted"/>
<feature type="compositionally biased region" description="Polar residues" evidence="1">
    <location>
        <begin position="69"/>
        <end position="87"/>
    </location>
</feature>
<feature type="region of interest" description="Disordered" evidence="1">
    <location>
        <begin position="69"/>
        <end position="90"/>
    </location>
</feature>
<accession>A0ABQ9XM69</accession>
<comment type="caution">
    <text evidence="2">The sequence shown here is derived from an EMBL/GenBank/DDBJ whole genome shotgun (WGS) entry which is preliminary data.</text>
</comment>